<proteinExistence type="inferred from homology"/>
<sequence>MVVSNTVAALSELSPLAELLPKIQWKLLASLDKCTEWGRVNILDTLSSYVPVDEAEAKTICQIISPHLAHKNSSVVVAVVRIIMKLMPVFEDRDFVSSLEEKLPGAMVAFLSSEPEIQFVVLQEIQNIVRQRPNIFQSELRSFFIKYNDPIYVKLGKLHVINHLIRAENVLLVLFVLKDYLLETDEEFVRVSIRVFGNCAAVVESYSLPGLWALKNLARIGVGYVSQEAIVAIQNILRAHPVRHGRIVAMVCENLPPLTYPEAKASAIWMVGEYAEVVDNAAEILDDFLEGFLVESPLVQLQLLTSVIKVFLKKPHTSHNLVTQTLNMCTKEVENPDLRDRGFFYKRLLSVGSEIAKQVVLHSELPVHKENQDTSLDFGYTRLS</sequence>
<dbReference type="Proteomes" id="UP001159363">
    <property type="component" value="Chromosome 6"/>
</dbReference>
<dbReference type="Gene3D" id="1.25.10.10">
    <property type="entry name" value="Leucine-rich Repeat Variant"/>
    <property type="match status" value="1"/>
</dbReference>
<dbReference type="Pfam" id="PF01602">
    <property type="entry name" value="Adaptin_N"/>
    <property type="match status" value="1"/>
</dbReference>
<dbReference type="PANTHER" id="PTHR11134">
    <property type="entry name" value="ADAPTOR COMPLEX SUBUNIT BETA FAMILY MEMBER"/>
    <property type="match status" value="1"/>
</dbReference>
<evidence type="ECO:0000256" key="5">
    <source>
        <dbReference type="ARBA" id="ARBA00023136"/>
    </source>
</evidence>
<evidence type="ECO:0000259" key="6">
    <source>
        <dbReference type="Pfam" id="PF01602"/>
    </source>
</evidence>
<dbReference type="InterPro" id="IPR016024">
    <property type="entry name" value="ARM-type_fold"/>
</dbReference>
<evidence type="ECO:0000313" key="8">
    <source>
        <dbReference type="Proteomes" id="UP001159363"/>
    </source>
</evidence>
<keyword evidence="4" id="KW-0653">Protein transport</keyword>
<reference evidence="7 8" key="1">
    <citation type="submission" date="2023-02" db="EMBL/GenBank/DDBJ databases">
        <title>LHISI_Scaffold_Assembly.</title>
        <authorList>
            <person name="Stuart O.P."/>
            <person name="Cleave R."/>
            <person name="Magrath M.J.L."/>
            <person name="Mikheyev A.S."/>
        </authorList>
    </citation>
    <scope>NUCLEOTIDE SEQUENCE [LARGE SCALE GENOMIC DNA]</scope>
    <source>
        <strain evidence="7">Daus_M_001</strain>
        <tissue evidence="7">Leg muscle</tissue>
    </source>
</reference>
<evidence type="ECO:0000256" key="4">
    <source>
        <dbReference type="ARBA" id="ARBA00022927"/>
    </source>
</evidence>
<protein>
    <recommendedName>
        <fullName evidence="6">Clathrin/coatomer adaptor adaptin-like N-terminal domain-containing protein</fullName>
    </recommendedName>
</protein>
<dbReference type="InterPro" id="IPR002553">
    <property type="entry name" value="Clathrin/coatomer_adapt-like_N"/>
</dbReference>
<evidence type="ECO:0000256" key="1">
    <source>
        <dbReference type="ARBA" id="ARBA00004308"/>
    </source>
</evidence>
<dbReference type="SUPFAM" id="SSF48371">
    <property type="entry name" value="ARM repeat"/>
    <property type="match status" value="1"/>
</dbReference>
<evidence type="ECO:0000256" key="3">
    <source>
        <dbReference type="ARBA" id="ARBA00022448"/>
    </source>
</evidence>
<comment type="caution">
    <text evidence="7">The sequence shown here is derived from an EMBL/GenBank/DDBJ whole genome shotgun (WGS) entry which is preliminary data.</text>
</comment>
<feature type="domain" description="Clathrin/coatomer adaptor adaptin-like N-terminal" evidence="6">
    <location>
        <begin position="1"/>
        <end position="351"/>
    </location>
</feature>
<comment type="subcellular location">
    <subcellularLocation>
        <location evidence="1">Endomembrane system</location>
    </subcellularLocation>
</comment>
<name>A0ABQ9H2Z4_9NEOP</name>
<evidence type="ECO:0000313" key="7">
    <source>
        <dbReference type="EMBL" id="KAJ8878671.1"/>
    </source>
</evidence>
<dbReference type="InterPro" id="IPR011989">
    <property type="entry name" value="ARM-like"/>
</dbReference>
<evidence type="ECO:0000256" key="2">
    <source>
        <dbReference type="ARBA" id="ARBA00006613"/>
    </source>
</evidence>
<organism evidence="7 8">
    <name type="scientific">Dryococelus australis</name>
    <dbReference type="NCBI Taxonomy" id="614101"/>
    <lineage>
        <taxon>Eukaryota</taxon>
        <taxon>Metazoa</taxon>
        <taxon>Ecdysozoa</taxon>
        <taxon>Arthropoda</taxon>
        <taxon>Hexapoda</taxon>
        <taxon>Insecta</taxon>
        <taxon>Pterygota</taxon>
        <taxon>Neoptera</taxon>
        <taxon>Polyneoptera</taxon>
        <taxon>Phasmatodea</taxon>
        <taxon>Verophasmatodea</taxon>
        <taxon>Anareolatae</taxon>
        <taxon>Phasmatidae</taxon>
        <taxon>Eurycanthinae</taxon>
        <taxon>Dryococelus</taxon>
    </lineage>
</organism>
<keyword evidence="3" id="KW-0813">Transport</keyword>
<dbReference type="InterPro" id="IPR026739">
    <property type="entry name" value="AP_beta"/>
</dbReference>
<accession>A0ABQ9H2Z4</accession>
<gene>
    <name evidence="7" type="ORF">PR048_019256</name>
</gene>
<keyword evidence="8" id="KW-1185">Reference proteome</keyword>
<dbReference type="EMBL" id="JARBHB010000007">
    <property type="protein sequence ID" value="KAJ8878671.1"/>
    <property type="molecule type" value="Genomic_DNA"/>
</dbReference>
<comment type="similarity">
    <text evidence="2">Belongs to the adaptor complexes large subunit family.</text>
</comment>
<keyword evidence="5" id="KW-0472">Membrane</keyword>